<keyword evidence="5" id="KW-0902">Two-component regulatory system</keyword>
<evidence type="ECO:0000259" key="12">
    <source>
        <dbReference type="PROSITE" id="PS50110"/>
    </source>
</evidence>
<keyword evidence="8" id="KW-0804">Transcription</keyword>
<reference evidence="13" key="1">
    <citation type="journal article" date="2015" name="Genome Announc.">
        <title>Draft Genome Sequence of Chemolithoautotrophic Acetogenic Butanol-Producing Eubacterium limosum ATCC 8486.</title>
        <authorList>
            <person name="Song Y."/>
            <person name="Cho B.K."/>
        </authorList>
    </citation>
    <scope>NUCLEOTIDE SEQUENCE</scope>
    <source>
        <strain evidence="13">ATCC 8486</strain>
    </source>
</reference>
<name>A0AAC9W4W7_EUBLI</name>
<dbReference type="GO" id="GO:0003700">
    <property type="term" value="F:DNA-binding transcription factor activity"/>
    <property type="evidence" value="ECO:0007669"/>
    <property type="project" value="InterPro"/>
</dbReference>
<keyword evidence="3" id="KW-0963">Cytoplasm</keyword>
<sequence length="349" mass="40932">MYNILVVDDREVFRRKLKRMPYWEECDGKFRISGEASNGLEALELLRKQKIDLVLTDIRMPMVDGISLLKQIKQEKLCSCVILLSEYAEFSYAREGILNGAFDYIVKPIDNAKVEDSFERAYTFLCSISETVPSSVHYIDALAEYILSGNLDDTMVYARYLDDELEKDTQSREARAICMNDLLKKLEESLLSIKPYLKKYFMMKDLFHIDLQEGRYETEAFTFAEWISRIFKELKPFIPKTGNRMIREMCELALEQPEEKHSLACLANTYFVNQKYLGSLFKQEMKVSFSQYLTFLKMRRAEILLSDKCLKIYEIAEGLGYEDVEYFSRIFKNTTGHSPSSYRENLLRK</sequence>
<evidence type="ECO:0000313" key="13">
    <source>
        <dbReference type="EMBL" id="ARD67348.1"/>
    </source>
</evidence>
<evidence type="ECO:0000313" key="16">
    <source>
        <dbReference type="Proteomes" id="UP001215087"/>
    </source>
</evidence>
<dbReference type="SUPFAM" id="SSF52172">
    <property type="entry name" value="CheY-like"/>
    <property type="match status" value="1"/>
</dbReference>
<dbReference type="InterPro" id="IPR011006">
    <property type="entry name" value="CheY-like_superfamily"/>
</dbReference>
<evidence type="ECO:0000256" key="7">
    <source>
        <dbReference type="ARBA" id="ARBA00023125"/>
    </source>
</evidence>
<dbReference type="PROSITE" id="PS01124">
    <property type="entry name" value="HTH_ARAC_FAMILY_2"/>
    <property type="match status" value="1"/>
</dbReference>
<keyword evidence="4 10" id="KW-0597">Phosphoprotein</keyword>
<evidence type="ECO:0000313" key="15">
    <source>
        <dbReference type="Proteomes" id="UP000192391"/>
    </source>
</evidence>
<dbReference type="Pfam" id="PF12833">
    <property type="entry name" value="HTH_18"/>
    <property type="match status" value="1"/>
</dbReference>
<evidence type="ECO:0000256" key="6">
    <source>
        <dbReference type="ARBA" id="ARBA00023015"/>
    </source>
</evidence>
<protein>
    <recommendedName>
        <fullName evidence="2">Stage 0 sporulation protein A homolog</fullName>
    </recommendedName>
</protein>
<reference evidence="15" key="2">
    <citation type="journal article" date="2017" name="Sci. Rep.">
        <title>Determination of the Genome and Primary Transcriptome of Syngas Fermenting Eubacterium limosum ATCC 8486.</title>
        <authorList>
            <person name="Song Y."/>
            <person name="Shin J."/>
            <person name="Jeong Y."/>
            <person name="Jin S."/>
            <person name="Lee J.K."/>
            <person name="Kim D.R."/>
            <person name="Kim S.C."/>
            <person name="Cho S."/>
            <person name="Cho B.K."/>
        </authorList>
    </citation>
    <scope>NUCLEOTIDE SEQUENCE [LARGE SCALE GENOMIC DNA]</scope>
    <source>
        <strain evidence="15">ATCC 8486</strain>
    </source>
</reference>
<dbReference type="EMBL" id="JAQSVD010000003">
    <property type="protein sequence ID" value="MDE1470129.1"/>
    <property type="molecule type" value="Genomic_DNA"/>
</dbReference>
<organism evidence="13 15">
    <name type="scientific">Eubacterium limosum</name>
    <dbReference type="NCBI Taxonomy" id="1736"/>
    <lineage>
        <taxon>Bacteria</taxon>
        <taxon>Bacillati</taxon>
        <taxon>Bacillota</taxon>
        <taxon>Clostridia</taxon>
        <taxon>Eubacteriales</taxon>
        <taxon>Eubacteriaceae</taxon>
        <taxon>Eubacterium</taxon>
    </lineage>
</organism>
<evidence type="ECO:0000259" key="11">
    <source>
        <dbReference type="PROSITE" id="PS01124"/>
    </source>
</evidence>
<dbReference type="InterPro" id="IPR018062">
    <property type="entry name" value="HTH_AraC-typ_CS"/>
</dbReference>
<dbReference type="InterPro" id="IPR009057">
    <property type="entry name" value="Homeodomain-like_sf"/>
</dbReference>
<reference evidence="13" key="3">
    <citation type="submission" date="2017-02" db="EMBL/GenBank/DDBJ databases">
        <title>Integrative analysis reveals regulation of autotrophic growth of syngas fermenting bacteria at the translational level.</title>
        <authorList>
            <person name="Song Y."/>
            <person name="Shin J."/>
            <person name="Jeong Y."/>
            <person name="Jin S."/>
            <person name="Kim D.R."/>
            <person name="Kim S.C."/>
            <person name="Cho S."/>
            <person name="Cho B.-K."/>
        </authorList>
    </citation>
    <scope>NUCLEOTIDE SEQUENCE</scope>
    <source>
        <strain evidence="13">ATCC 8486</strain>
    </source>
</reference>
<evidence type="ECO:0000313" key="14">
    <source>
        <dbReference type="EMBL" id="MDE1470129.1"/>
    </source>
</evidence>
<dbReference type="Pfam" id="PF00072">
    <property type="entry name" value="Response_reg"/>
    <property type="match status" value="1"/>
</dbReference>
<dbReference type="PANTHER" id="PTHR42713:SF3">
    <property type="entry name" value="TRANSCRIPTIONAL REGULATORY PROTEIN HPTR"/>
    <property type="match status" value="1"/>
</dbReference>
<dbReference type="CDD" id="cd17536">
    <property type="entry name" value="REC_YesN-like"/>
    <property type="match status" value="1"/>
</dbReference>
<evidence type="ECO:0000256" key="10">
    <source>
        <dbReference type="PROSITE-ProRule" id="PRU00169"/>
    </source>
</evidence>
<dbReference type="Gene3D" id="3.40.50.2300">
    <property type="match status" value="1"/>
</dbReference>
<dbReference type="Gene3D" id="1.10.10.60">
    <property type="entry name" value="Homeodomain-like"/>
    <property type="match status" value="2"/>
</dbReference>
<comment type="subcellular location">
    <subcellularLocation>
        <location evidence="1">Cytoplasm</location>
    </subcellularLocation>
</comment>
<evidence type="ECO:0000256" key="5">
    <source>
        <dbReference type="ARBA" id="ARBA00023012"/>
    </source>
</evidence>
<dbReference type="InterPro" id="IPR001789">
    <property type="entry name" value="Sig_transdc_resp-reg_receiver"/>
</dbReference>
<dbReference type="GO" id="GO:0043565">
    <property type="term" value="F:sequence-specific DNA binding"/>
    <property type="evidence" value="ECO:0007669"/>
    <property type="project" value="InterPro"/>
</dbReference>
<evidence type="ECO:0000256" key="8">
    <source>
        <dbReference type="ARBA" id="ARBA00023163"/>
    </source>
</evidence>
<evidence type="ECO:0000256" key="2">
    <source>
        <dbReference type="ARBA" id="ARBA00018672"/>
    </source>
</evidence>
<dbReference type="PROSITE" id="PS00041">
    <property type="entry name" value="HTH_ARAC_FAMILY_1"/>
    <property type="match status" value="1"/>
</dbReference>
<dbReference type="PRINTS" id="PR00032">
    <property type="entry name" value="HTHARAC"/>
</dbReference>
<dbReference type="SUPFAM" id="SSF46689">
    <property type="entry name" value="Homeodomain-like"/>
    <property type="match status" value="1"/>
</dbReference>
<comment type="function">
    <text evidence="9">May play the central regulatory role in sporulation. It may be an element of the effector pathway responsible for the activation of sporulation genes in response to nutritional stress. Spo0A may act in concert with spo0H (a sigma factor) to control the expression of some genes that are critical to the sporulation process.</text>
</comment>
<dbReference type="AlphaFoldDB" id="A0AAC9W4W7"/>
<feature type="domain" description="Response regulatory" evidence="12">
    <location>
        <begin position="3"/>
        <end position="122"/>
    </location>
</feature>
<proteinExistence type="predicted"/>
<dbReference type="KEGG" id="elim:B2M23_18220"/>
<reference evidence="14 16" key="4">
    <citation type="submission" date="2023-02" db="EMBL/GenBank/DDBJ databases">
        <title>Comparative genome analysis of Eubacterium limosum species.</title>
        <authorList>
            <person name="Bak J.E."/>
        </authorList>
    </citation>
    <scope>NUCLEOTIDE SEQUENCE [LARGE SCALE GENOMIC DNA]</scope>
    <source>
        <strain evidence="14 16">KGMB01548</strain>
    </source>
</reference>
<dbReference type="EMBL" id="CP019962">
    <property type="protein sequence ID" value="ARD67348.1"/>
    <property type="molecule type" value="Genomic_DNA"/>
</dbReference>
<evidence type="ECO:0000256" key="9">
    <source>
        <dbReference type="ARBA" id="ARBA00024867"/>
    </source>
</evidence>
<feature type="domain" description="HTH araC/xylS-type" evidence="11">
    <location>
        <begin position="247"/>
        <end position="345"/>
    </location>
</feature>
<dbReference type="GO" id="GO:0000160">
    <property type="term" value="P:phosphorelay signal transduction system"/>
    <property type="evidence" value="ECO:0007669"/>
    <property type="project" value="UniProtKB-KW"/>
</dbReference>
<dbReference type="GO" id="GO:0005737">
    <property type="term" value="C:cytoplasm"/>
    <property type="evidence" value="ECO:0007669"/>
    <property type="project" value="UniProtKB-SubCell"/>
</dbReference>
<accession>A0AAC9W4W7</accession>
<dbReference type="Proteomes" id="UP000192391">
    <property type="component" value="Chromosome"/>
</dbReference>
<dbReference type="InterPro" id="IPR018060">
    <property type="entry name" value="HTH_AraC"/>
</dbReference>
<keyword evidence="7 13" id="KW-0238">DNA-binding</keyword>
<dbReference type="SMART" id="SM00448">
    <property type="entry name" value="REC"/>
    <property type="match status" value="1"/>
</dbReference>
<keyword evidence="6" id="KW-0805">Transcription regulation</keyword>
<dbReference type="PANTHER" id="PTHR42713">
    <property type="entry name" value="HISTIDINE KINASE-RELATED"/>
    <property type="match status" value="1"/>
</dbReference>
<dbReference type="InterPro" id="IPR051552">
    <property type="entry name" value="HptR"/>
</dbReference>
<feature type="modified residue" description="4-aspartylphosphate" evidence="10">
    <location>
        <position position="57"/>
    </location>
</feature>
<dbReference type="Proteomes" id="UP001215087">
    <property type="component" value="Unassembled WGS sequence"/>
</dbReference>
<dbReference type="SMART" id="SM00342">
    <property type="entry name" value="HTH_ARAC"/>
    <property type="match status" value="1"/>
</dbReference>
<keyword evidence="16" id="KW-1185">Reference proteome</keyword>
<dbReference type="InterPro" id="IPR020449">
    <property type="entry name" value="Tscrpt_reg_AraC-type_HTH"/>
</dbReference>
<evidence type="ECO:0000256" key="4">
    <source>
        <dbReference type="ARBA" id="ARBA00022553"/>
    </source>
</evidence>
<evidence type="ECO:0000256" key="1">
    <source>
        <dbReference type="ARBA" id="ARBA00004496"/>
    </source>
</evidence>
<evidence type="ECO:0000256" key="3">
    <source>
        <dbReference type="ARBA" id="ARBA00022490"/>
    </source>
</evidence>
<dbReference type="PROSITE" id="PS50110">
    <property type="entry name" value="RESPONSE_REGULATORY"/>
    <property type="match status" value="1"/>
</dbReference>
<dbReference type="RefSeq" id="WP_038351566.1">
    <property type="nucleotide sequence ID" value="NZ_CP019962.1"/>
</dbReference>
<gene>
    <name evidence="13" type="ORF">B2M23_18220</name>
    <name evidence="14" type="ORF">PTZ04_07665</name>
</gene>